<dbReference type="RefSeq" id="WP_128532039.1">
    <property type="nucleotide sequence ID" value="NZ_SBIW01000001.1"/>
</dbReference>
<evidence type="ECO:0000313" key="12">
    <source>
        <dbReference type="Proteomes" id="UP000286701"/>
    </source>
</evidence>
<dbReference type="EMBL" id="SBIW01000001">
    <property type="protein sequence ID" value="RWY57533.1"/>
    <property type="molecule type" value="Genomic_DNA"/>
</dbReference>
<keyword evidence="5" id="KW-0680">Restriction system</keyword>
<evidence type="ECO:0000259" key="10">
    <source>
        <dbReference type="Pfam" id="PF12950"/>
    </source>
</evidence>
<name>A0A3S3V422_9SPHI</name>
<dbReference type="InterPro" id="IPR002052">
    <property type="entry name" value="DNA_methylase_N6_adenine_CS"/>
</dbReference>
<reference evidence="11 12" key="1">
    <citation type="submission" date="2019-01" db="EMBL/GenBank/DDBJ databases">
        <title>Mucilaginibacter antarcticum sp. nov., isolated from antarctic soil.</title>
        <authorList>
            <person name="Yan Y.-Q."/>
            <person name="Du Z.-J."/>
        </authorList>
    </citation>
    <scope>NUCLEOTIDE SEQUENCE [LARGE SCALE GENOMIC DNA]</scope>
    <source>
        <strain evidence="11 12">F01003</strain>
    </source>
</reference>
<dbReference type="Proteomes" id="UP000286701">
    <property type="component" value="Unassembled WGS sequence"/>
</dbReference>
<dbReference type="SUPFAM" id="SSF53335">
    <property type="entry name" value="S-adenosyl-L-methionine-dependent methyltransferases"/>
    <property type="match status" value="1"/>
</dbReference>
<feature type="domain" description="TaqI-like C-terminal specificity" evidence="10">
    <location>
        <begin position="945"/>
        <end position="1101"/>
    </location>
</feature>
<evidence type="ECO:0000256" key="4">
    <source>
        <dbReference type="ARBA" id="ARBA00022691"/>
    </source>
</evidence>
<dbReference type="GO" id="GO:0032259">
    <property type="term" value="P:methylation"/>
    <property type="evidence" value="ECO:0007669"/>
    <property type="project" value="UniProtKB-KW"/>
</dbReference>
<evidence type="ECO:0000256" key="7">
    <source>
        <dbReference type="ARBA" id="ARBA00047942"/>
    </source>
</evidence>
<keyword evidence="4" id="KW-0949">S-adenosyl-L-methionine</keyword>
<proteinExistence type="predicted"/>
<dbReference type="AlphaFoldDB" id="A0A3S3V422"/>
<evidence type="ECO:0000256" key="3">
    <source>
        <dbReference type="ARBA" id="ARBA00022679"/>
    </source>
</evidence>
<dbReference type="InterPro" id="IPR025931">
    <property type="entry name" value="TaqI_C"/>
</dbReference>
<dbReference type="OrthoDB" id="32195at2"/>
<evidence type="ECO:0000313" key="11">
    <source>
        <dbReference type="EMBL" id="RWY57533.1"/>
    </source>
</evidence>
<dbReference type="PRINTS" id="PR00507">
    <property type="entry name" value="N12N6MTFRASE"/>
</dbReference>
<dbReference type="PANTHER" id="PTHR33841:SF1">
    <property type="entry name" value="DNA METHYLTRANSFERASE A"/>
    <property type="match status" value="1"/>
</dbReference>
<dbReference type="PROSITE" id="PS00092">
    <property type="entry name" value="N6_MTASE"/>
    <property type="match status" value="1"/>
</dbReference>
<accession>A0A3S3V422</accession>
<evidence type="ECO:0000256" key="2">
    <source>
        <dbReference type="ARBA" id="ARBA00022603"/>
    </source>
</evidence>
<sequence length="1217" mass="139689">MPANRLQLQNALHKPYDRLLFAKEILSPVFGNGFSLYANEIIAPTILNQAESIVIDKVSIFGNIRLDDNTEIICYEIVLQPTVRLEHSKVAIQQYVRKLLTAGQAALVNFIAPINKDVWRLTLIAKDSVLTDSGIKEKTTNSKRYTYLLGPNETCKTAAERFEILSTERSIEFGALIKAFSVEKLSKAFFDEYTLHYSNFINYLSKETNFIKSYFKNDDKAVRDFTKKLLGRIVFLYFVQKKGWLGASSKEYYDGDKNFIFSLFAKSGGDETFYPNWLSVLFFETLNQNETQNRKRKNDDFEMPDGTFVKIPFLNGGLFDKEAHDNYTLTFKPLLFHNPDNEDDPKHRGFLDFLNSFNFTVFEDSPDDHTVAVDPEMLGHIFENLLEYNKDTGAFYTPKEIVHYMCQESIIEYLSTHLSTKSTLNYEPLDLAKISAIVKNKNVHACSNQQIQNIDKLLDVVKICDPAIGSGAFPMGLLQEIFAIKELIAYETQKKWNPADVKGDIIQNSIYGVDIEKGAVDIARLRFWLSLIVDEPKPKALPNLDYKIVVGNSLVSKFNDEVIDIDWNIKSKNVSAVEKIIADQQSKLKLLETKQANYFKASGQKNQLKKDIEKLKATVLLNQLNLTKISFEQSNPKLGGFAPTAKDLKKNLDNLIVENNLSNSIKILSNFTGEEPLDFFDWKLNFPEVLNEKITQHVGFDIVIGNPPYVGEKGNKEKFHQIKLGFMKDFYLAKMDLFYFFFHLAIKLCKAGGTTNFITTNYFPTADGAFKLREQIKNDTTVLSVINFNEFKVFDSALGQHNMITFLKKQVSKNPTRITNVNRKNETGAEILRNILNGTDSKSNYADFELDQLFDGPKLYLRIGHIGPDNYEGIFKQISSNSDTLEKLASINSGCDITISRITDKHIEQFPTNNYVKGKGVFVLSKKEIDILKSQLTDYELRLVKPYIKNSNIHKYDHSFSEDFLLYIGWNIPESKIPNLIQYLKPYKPILDDQILRYDEPNWPWYSLHRPREAKIFESSAKIIAPYRSNSNTFALAKDPVYSSRDVFYISLLENNISNLTIEALVAILNSKLVYFWLYNRGKRKGETLELYYTPLSEIPICKISNVEELSFFVQSIIFLKSQALLSVNEQLMPVYFEQVINGIVYELYFPELIAKNRREIIKNIGTLPSLNNLDDEEKLNRIVSVFDRMNDKEHPVRVNLFYMSSILEIAIIEGKQ</sequence>
<evidence type="ECO:0000256" key="6">
    <source>
        <dbReference type="ARBA" id="ARBA00023125"/>
    </source>
</evidence>
<dbReference type="GO" id="GO:0009007">
    <property type="term" value="F:site-specific DNA-methyltransferase (adenine-specific) activity"/>
    <property type="evidence" value="ECO:0007669"/>
    <property type="project" value="UniProtKB-EC"/>
</dbReference>
<dbReference type="InterPro" id="IPR050953">
    <property type="entry name" value="N4_N6_ade-DNA_methylase"/>
</dbReference>
<dbReference type="GO" id="GO:0009307">
    <property type="term" value="P:DNA restriction-modification system"/>
    <property type="evidence" value="ECO:0007669"/>
    <property type="project" value="UniProtKB-KW"/>
</dbReference>
<protein>
    <recommendedName>
        <fullName evidence="1">site-specific DNA-methyltransferase (adenine-specific)</fullName>
        <ecNumber evidence="1">2.1.1.72</ecNumber>
    </recommendedName>
</protein>
<comment type="caution">
    <text evidence="11">The sequence shown here is derived from an EMBL/GenBank/DDBJ whole genome shotgun (WGS) entry which is preliminary data.</text>
</comment>
<dbReference type="Gene3D" id="3.40.50.150">
    <property type="entry name" value="Vaccinia Virus protein VP39"/>
    <property type="match status" value="1"/>
</dbReference>
<dbReference type="InterPro" id="IPR029063">
    <property type="entry name" value="SAM-dependent_MTases_sf"/>
</dbReference>
<comment type="catalytic activity">
    <reaction evidence="7">
        <text>a 2'-deoxyadenosine in DNA + S-adenosyl-L-methionine = an N(6)-methyl-2'-deoxyadenosine in DNA + S-adenosyl-L-homocysteine + H(+)</text>
        <dbReference type="Rhea" id="RHEA:15197"/>
        <dbReference type="Rhea" id="RHEA-COMP:12418"/>
        <dbReference type="Rhea" id="RHEA-COMP:12419"/>
        <dbReference type="ChEBI" id="CHEBI:15378"/>
        <dbReference type="ChEBI" id="CHEBI:57856"/>
        <dbReference type="ChEBI" id="CHEBI:59789"/>
        <dbReference type="ChEBI" id="CHEBI:90615"/>
        <dbReference type="ChEBI" id="CHEBI:90616"/>
        <dbReference type="EC" id="2.1.1.72"/>
    </reaction>
</comment>
<feature type="domain" description="Type II methyltransferase M.TaqI-like" evidence="9">
    <location>
        <begin position="508"/>
        <end position="794"/>
    </location>
</feature>
<organism evidence="11 12">
    <name type="scientific">Mucilaginibacter gilvus</name>
    <dbReference type="NCBI Taxonomy" id="2305909"/>
    <lineage>
        <taxon>Bacteria</taxon>
        <taxon>Pseudomonadati</taxon>
        <taxon>Bacteroidota</taxon>
        <taxon>Sphingobacteriia</taxon>
        <taxon>Sphingobacteriales</taxon>
        <taxon>Sphingobacteriaceae</taxon>
        <taxon>Mucilaginibacter</taxon>
    </lineage>
</organism>
<dbReference type="Pfam" id="PF12950">
    <property type="entry name" value="TaqI_C"/>
    <property type="match status" value="1"/>
</dbReference>
<evidence type="ECO:0000256" key="1">
    <source>
        <dbReference type="ARBA" id="ARBA00011900"/>
    </source>
</evidence>
<evidence type="ECO:0000256" key="8">
    <source>
        <dbReference type="SAM" id="Coils"/>
    </source>
</evidence>
<dbReference type="PANTHER" id="PTHR33841">
    <property type="entry name" value="DNA METHYLTRANSFERASE YEEA-RELATED"/>
    <property type="match status" value="1"/>
</dbReference>
<dbReference type="GO" id="GO:0003677">
    <property type="term" value="F:DNA binding"/>
    <property type="evidence" value="ECO:0007669"/>
    <property type="project" value="UniProtKB-KW"/>
</dbReference>
<keyword evidence="2" id="KW-0489">Methyltransferase</keyword>
<keyword evidence="12" id="KW-1185">Reference proteome</keyword>
<evidence type="ECO:0000256" key="5">
    <source>
        <dbReference type="ARBA" id="ARBA00022747"/>
    </source>
</evidence>
<keyword evidence="3" id="KW-0808">Transferase</keyword>
<gene>
    <name evidence="11" type="ORF">EPL05_03110</name>
</gene>
<dbReference type="EC" id="2.1.1.72" evidence="1"/>
<dbReference type="InterPro" id="IPR011639">
    <property type="entry name" value="MethylTrfase_TaqI-like_dom"/>
</dbReference>
<keyword evidence="8" id="KW-0175">Coiled coil</keyword>
<keyword evidence="6" id="KW-0238">DNA-binding</keyword>
<feature type="coiled-coil region" evidence="8">
    <location>
        <begin position="574"/>
        <end position="618"/>
    </location>
</feature>
<evidence type="ECO:0000259" key="9">
    <source>
        <dbReference type="Pfam" id="PF07669"/>
    </source>
</evidence>
<dbReference type="Pfam" id="PF07669">
    <property type="entry name" value="Eco57I"/>
    <property type="match status" value="1"/>
</dbReference>